<dbReference type="eggNOG" id="COG4775">
    <property type="taxonomic scope" value="Bacteria"/>
</dbReference>
<dbReference type="EMBL" id="ADMC01000022">
    <property type="protein sequence ID" value="EHP47812.1"/>
    <property type="molecule type" value="Genomic_DNA"/>
</dbReference>
<dbReference type="Gene3D" id="3.10.20.310">
    <property type="entry name" value="membrane protein fhac"/>
    <property type="match status" value="1"/>
</dbReference>
<organism evidence="8 9">
    <name type="scientific">Odoribacter laneus YIT 12061</name>
    <dbReference type="NCBI Taxonomy" id="742817"/>
    <lineage>
        <taxon>Bacteria</taxon>
        <taxon>Pseudomonadati</taxon>
        <taxon>Bacteroidota</taxon>
        <taxon>Bacteroidia</taxon>
        <taxon>Bacteroidales</taxon>
        <taxon>Odoribacteraceae</taxon>
        <taxon>Odoribacter</taxon>
    </lineage>
</organism>
<accession>H1DHC9</accession>
<feature type="domain" description="POTRA" evidence="7">
    <location>
        <begin position="35"/>
        <end position="145"/>
    </location>
</feature>
<keyword evidence="9" id="KW-1185">Reference proteome</keyword>
<evidence type="ECO:0000256" key="2">
    <source>
        <dbReference type="ARBA" id="ARBA00022692"/>
    </source>
</evidence>
<evidence type="ECO:0000256" key="4">
    <source>
        <dbReference type="ARBA" id="ARBA00023136"/>
    </source>
</evidence>
<dbReference type="GO" id="GO:0019867">
    <property type="term" value="C:outer membrane"/>
    <property type="evidence" value="ECO:0007669"/>
    <property type="project" value="InterPro"/>
</dbReference>
<dbReference type="Pfam" id="PF07244">
    <property type="entry name" value="POTRA"/>
    <property type="match status" value="1"/>
</dbReference>
<keyword evidence="5" id="KW-0998">Cell outer membrane</keyword>
<proteinExistence type="predicted"/>
<dbReference type="InterPro" id="IPR010827">
    <property type="entry name" value="BamA/TamA_POTRA"/>
</dbReference>
<dbReference type="Proteomes" id="UP000004892">
    <property type="component" value="Unassembled WGS sequence"/>
</dbReference>
<feature type="domain" description="Bacterial surface antigen (D15)" evidence="6">
    <location>
        <begin position="378"/>
        <end position="750"/>
    </location>
</feature>
<dbReference type="AlphaFoldDB" id="H1DHC9"/>
<keyword evidence="3" id="KW-0732">Signal</keyword>
<comment type="subcellular location">
    <subcellularLocation>
        <location evidence="1">Membrane</location>
    </subcellularLocation>
</comment>
<keyword evidence="4" id="KW-0472">Membrane</keyword>
<gene>
    <name evidence="8" type="ORF">HMPREF9449_01665</name>
</gene>
<evidence type="ECO:0000256" key="1">
    <source>
        <dbReference type="ARBA" id="ARBA00004370"/>
    </source>
</evidence>
<evidence type="ECO:0000256" key="5">
    <source>
        <dbReference type="ARBA" id="ARBA00023237"/>
    </source>
</evidence>
<protein>
    <submittedName>
        <fullName evidence="8">Uncharacterized protein</fullName>
    </submittedName>
</protein>
<dbReference type="Gene3D" id="2.40.160.50">
    <property type="entry name" value="membrane protein fhac: a member of the omp85/tpsb transporter family"/>
    <property type="match status" value="1"/>
</dbReference>
<dbReference type="HOGENOM" id="CLU_010929_0_0_10"/>
<dbReference type="PANTHER" id="PTHR12815:SF47">
    <property type="entry name" value="TRANSLOCATION AND ASSEMBLY MODULE SUBUNIT TAMA"/>
    <property type="match status" value="1"/>
</dbReference>
<dbReference type="PROSITE" id="PS51257">
    <property type="entry name" value="PROKAR_LIPOPROTEIN"/>
    <property type="match status" value="1"/>
</dbReference>
<dbReference type="InterPro" id="IPR000184">
    <property type="entry name" value="Bac_surfAg_D15"/>
</dbReference>
<evidence type="ECO:0000313" key="9">
    <source>
        <dbReference type="Proteomes" id="UP000004892"/>
    </source>
</evidence>
<dbReference type="InterPro" id="IPR039910">
    <property type="entry name" value="D15-like"/>
</dbReference>
<sequence>MEKGCGYKILLIFLSFFFLYSCSPTKYVSEKEYLLNKVTIKTDSKEIKKSDIKKNIRQKPNTRILGVARFHLGVYNLSGKNEKKRFNKWLRTIGEAPVVYSDFLTDRSVAQIKLFLNNKGYYNAEVLDTVYFKKRKAYVEYNIFPGKVTTIEDFTFTDTHNYVSNELSDTARLMREVLQDSFRTKIRPEAPLDIELLETERERITRMLRERGYFNFSKNFIQFYADTTTANQPDKARLLLSIVSNPTDTTAYHKFRIEKININFDYDPLVFLSGTDSCYTATIERNYGILYRDKLKVKPKLIIETIQFREGELYNVQKVVDSYSRLQALNLFKFINIVFREKPTAGKEKILVCDIQLTPMKRQSYNIFLEGTHNSGNIGVGGNLTYNHRNLFKSGENLTLSVWGALKKEQFNENKIFSTKELGVEMRLVTPQFWMPVFRLHDFRRNFAPKTSVSLSFSYEHTPFYDRRIASAKFGYLWRKADKKWRYNFDLIDLNYVMMQNVDSAFIAGLKNKYVKSAYTSHLILSANFSAVYTDQQLNGQSSFNYFRGNLETSGNFLWAIDKVFNIPRVEKNDERYYEMLGVQYAQYIKADGEYRFNHYLNRANTIVYRLFLGCGYPYGNMKVLPFEEAFYGGGANGIRAWQARTLGPGSYVAEDNYPNNVGDFKLEANIEYRFKLFWLLEGALFLDAGNIWNITKYENRRGTVLGGDFLRQIALGTGPGLRVDANFFLLRFDWGIKMRDPAKPQGQRFVLFDNGKWIKHTVFNIAIGYPF</sequence>
<evidence type="ECO:0000259" key="6">
    <source>
        <dbReference type="Pfam" id="PF01103"/>
    </source>
</evidence>
<keyword evidence="2" id="KW-0812">Transmembrane</keyword>
<evidence type="ECO:0000256" key="3">
    <source>
        <dbReference type="ARBA" id="ARBA00022729"/>
    </source>
</evidence>
<dbReference type="Pfam" id="PF01103">
    <property type="entry name" value="Omp85"/>
    <property type="match status" value="1"/>
</dbReference>
<evidence type="ECO:0000259" key="7">
    <source>
        <dbReference type="Pfam" id="PF07244"/>
    </source>
</evidence>
<evidence type="ECO:0000313" key="8">
    <source>
        <dbReference type="EMBL" id="EHP47812.1"/>
    </source>
</evidence>
<comment type="caution">
    <text evidence="8">The sequence shown here is derived from an EMBL/GenBank/DDBJ whole genome shotgun (WGS) entry which is preliminary data.</text>
</comment>
<dbReference type="STRING" id="742817.HMPREF9449_01665"/>
<dbReference type="PATRIC" id="fig|742817.3.peg.1778"/>
<dbReference type="PANTHER" id="PTHR12815">
    <property type="entry name" value="SORTING AND ASSEMBLY MACHINERY SAMM50 PROTEIN FAMILY MEMBER"/>
    <property type="match status" value="1"/>
</dbReference>
<name>H1DHC9_9BACT</name>
<reference evidence="8 9" key="1">
    <citation type="submission" date="2012-01" db="EMBL/GenBank/DDBJ databases">
        <title>The Genome Sequence of Odoribacter laneus YIT 12061.</title>
        <authorList>
            <consortium name="The Broad Institute Genome Sequencing Platform"/>
            <person name="Earl A."/>
            <person name="Ward D."/>
            <person name="Feldgarden M."/>
            <person name="Gevers D."/>
            <person name="Morotomi M."/>
            <person name="Young S.K."/>
            <person name="Zeng Q."/>
            <person name="Gargeya S."/>
            <person name="Fitzgerald M."/>
            <person name="Haas B."/>
            <person name="Abouelleil A."/>
            <person name="Alvarado L."/>
            <person name="Arachchi H.M."/>
            <person name="Berlin A."/>
            <person name="Chapman S.B."/>
            <person name="Gearin G."/>
            <person name="Goldberg J."/>
            <person name="Griggs A."/>
            <person name="Gujja S."/>
            <person name="Hansen M."/>
            <person name="Heiman D."/>
            <person name="Howarth C."/>
            <person name="Larimer J."/>
            <person name="Lui A."/>
            <person name="MacDonald P.J.P."/>
            <person name="McCowen C."/>
            <person name="Montmayeur A."/>
            <person name="Murphy C."/>
            <person name="Neiman D."/>
            <person name="Pearson M."/>
            <person name="Priest M."/>
            <person name="Roberts A."/>
            <person name="Saif S."/>
            <person name="Shea T."/>
            <person name="Sisk P."/>
            <person name="Stolte C."/>
            <person name="Sykes S."/>
            <person name="Wortman J."/>
            <person name="Nusbaum C."/>
            <person name="Birren B."/>
        </authorList>
    </citation>
    <scope>NUCLEOTIDE SEQUENCE [LARGE SCALE GENOMIC DNA]</scope>
    <source>
        <strain evidence="8 9">YIT 12061</strain>
    </source>
</reference>